<dbReference type="CDD" id="cd01146">
    <property type="entry name" value="FhuD"/>
    <property type="match status" value="1"/>
</dbReference>
<keyword evidence="8" id="KW-1185">Reference proteome</keyword>
<gene>
    <name evidence="7" type="ORF">CLV72_101768</name>
</gene>
<evidence type="ECO:0000256" key="4">
    <source>
        <dbReference type="ARBA" id="ARBA00022729"/>
    </source>
</evidence>
<sequence>MYSTQRARRGGSGARRIGLGLAAVTVSVALVSACGGGAEGTDPASVTPGPDGFPRVVEHAMGETVIETAPERVLALDATYVDAALALEATLVGYTTFVAEDEPLPAYFGEAAETYAADARPVGLLTQADPELVEQTDPDLILSARVRDEQGYDQFSAIAPTVYSEETGATWKENLLLAGEALGREEQAQRLVSDFEARAQAIGDAIREQEGGAPTVSIVRFAGDADGVRLYSRNSYIGVILDDLGLPAPEGQAETEDIVTYHSPERILDLDAEHIFVATYADGTGEVEADRERYTSSPLWDQLQGVQHEVDDAYWISGVGVIAANRVLDDIAAEFGVDPAVGGASASPGAGPSGEPSDEASADE</sequence>
<dbReference type="AlphaFoldDB" id="A0A2T0QE04"/>
<evidence type="ECO:0000259" key="6">
    <source>
        <dbReference type="PROSITE" id="PS50983"/>
    </source>
</evidence>
<dbReference type="PROSITE" id="PS50983">
    <property type="entry name" value="FE_B12_PBP"/>
    <property type="match status" value="1"/>
</dbReference>
<dbReference type="InterPro" id="IPR051313">
    <property type="entry name" value="Bact_iron-sidero_bind"/>
</dbReference>
<dbReference type="GO" id="GO:1901678">
    <property type="term" value="P:iron coordination entity transport"/>
    <property type="evidence" value="ECO:0007669"/>
    <property type="project" value="UniProtKB-ARBA"/>
</dbReference>
<feature type="domain" description="Fe/B12 periplasmic-binding" evidence="6">
    <location>
        <begin position="72"/>
        <end position="339"/>
    </location>
</feature>
<accession>A0A2T0QE04</accession>
<dbReference type="InterPro" id="IPR002491">
    <property type="entry name" value="ABC_transptr_periplasmic_BD"/>
</dbReference>
<dbReference type="Gene3D" id="3.40.50.1980">
    <property type="entry name" value="Nitrogenase molybdenum iron protein domain"/>
    <property type="match status" value="2"/>
</dbReference>
<evidence type="ECO:0000313" key="7">
    <source>
        <dbReference type="EMBL" id="PRY02167.1"/>
    </source>
</evidence>
<protein>
    <submittedName>
        <fullName evidence="7">Iron complex transport system substrate-binding protein</fullName>
    </submittedName>
</protein>
<evidence type="ECO:0000256" key="3">
    <source>
        <dbReference type="ARBA" id="ARBA00022448"/>
    </source>
</evidence>
<dbReference type="OrthoDB" id="9793175at2"/>
<keyword evidence="4" id="KW-0732">Signal</keyword>
<evidence type="ECO:0000256" key="5">
    <source>
        <dbReference type="SAM" id="MobiDB-lite"/>
    </source>
</evidence>
<comment type="similarity">
    <text evidence="2">Belongs to the bacterial solute-binding protein 8 family.</text>
</comment>
<reference evidence="7 8" key="1">
    <citation type="submission" date="2018-03" db="EMBL/GenBank/DDBJ databases">
        <title>Genomic Encyclopedia of Archaeal and Bacterial Type Strains, Phase II (KMG-II): from individual species to whole genera.</title>
        <authorList>
            <person name="Goeker M."/>
        </authorList>
    </citation>
    <scope>NUCLEOTIDE SEQUENCE [LARGE SCALE GENOMIC DNA]</scope>
    <source>
        <strain evidence="7 8">DSM 45601</strain>
    </source>
</reference>
<dbReference type="EMBL" id="PVZC01000001">
    <property type="protein sequence ID" value="PRY02167.1"/>
    <property type="molecule type" value="Genomic_DNA"/>
</dbReference>
<evidence type="ECO:0000256" key="2">
    <source>
        <dbReference type="ARBA" id="ARBA00008814"/>
    </source>
</evidence>
<dbReference type="PROSITE" id="PS51257">
    <property type="entry name" value="PROKAR_LIPOPROTEIN"/>
    <property type="match status" value="1"/>
</dbReference>
<dbReference type="PANTHER" id="PTHR30532:SF1">
    <property type="entry name" value="IRON(3+)-HYDROXAMATE-BINDING PROTEIN FHUD"/>
    <property type="match status" value="1"/>
</dbReference>
<organism evidence="7 8">
    <name type="scientific">Allonocardiopsis opalescens</name>
    <dbReference type="NCBI Taxonomy" id="1144618"/>
    <lineage>
        <taxon>Bacteria</taxon>
        <taxon>Bacillati</taxon>
        <taxon>Actinomycetota</taxon>
        <taxon>Actinomycetes</taxon>
        <taxon>Streptosporangiales</taxon>
        <taxon>Allonocardiopsis</taxon>
    </lineage>
</organism>
<feature type="compositionally biased region" description="Low complexity" evidence="5">
    <location>
        <begin position="339"/>
        <end position="355"/>
    </location>
</feature>
<comment type="caution">
    <text evidence="7">The sequence shown here is derived from an EMBL/GenBank/DDBJ whole genome shotgun (WGS) entry which is preliminary data.</text>
</comment>
<dbReference type="Pfam" id="PF01497">
    <property type="entry name" value="Peripla_BP_2"/>
    <property type="match status" value="1"/>
</dbReference>
<evidence type="ECO:0000256" key="1">
    <source>
        <dbReference type="ARBA" id="ARBA00004196"/>
    </source>
</evidence>
<keyword evidence="3" id="KW-0813">Transport</keyword>
<proteinExistence type="inferred from homology"/>
<feature type="region of interest" description="Disordered" evidence="5">
    <location>
        <begin position="338"/>
        <end position="364"/>
    </location>
</feature>
<dbReference type="RefSeq" id="WP_106239221.1">
    <property type="nucleotide sequence ID" value="NZ_PVZC01000001.1"/>
</dbReference>
<name>A0A2T0QE04_9ACTN</name>
<dbReference type="Proteomes" id="UP000237846">
    <property type="component" value="Unassembled WGS sequence"/>
</dbReference>
<dbReference type="PANTHER" id="PTHR30532">
    <property type="entry name" value="IRON III DICITRATE-BINDING PERIPLASMIC PROTEIN"/>
    <property type="match status" value="1"/>
</dbReference>
<evidence type="ECO:0000313" key="8">
    <source>
        <dbReference type="Proteomes" id="UP000237846"/>
    </source>
</evidence>
<comment type="subcellular location">
    <subcellularLocation>
        <location evidence="1">Cell envelope</location>
    </subcellularLocation>
</comment>
<dbReference type="GO" id="GO:0030288">
    <property type="term" value="C:outer membrane-bounded periplasmic space"/>
    <property type="evidence" value="ECO:0007669"/>
    <property type="project" value="TreeGrafter"/>
</dbReference>
<dbReference type="SUPFAM" id="SSF53807">
    <property type="entry name" value="Helical backbone' metal receptor"/>
    <property type="match status" value="1"/>
</dbReference>